<dbReference type="Proteomes" id="UP001595625">
    <property type="component" value="Unassembled WGS sequence"/>
</dbReference>
<organism evidence="2 3">
    <name type="scientific">Planomicrobium okeanokoites</name>
    <name type="common">Planococcus okeanokoites</name>
    <name type="synonym">Flavobacterium okeanokoites</name>
    <dbReference type="NCBI Taxonomy" id="244"/>
    <lineage>
        <taxon>Bacteria</taxon>
        <taxon>Bacillati</taxon>
        <taxon>Bacillota</taxon>
        <taxon>Bacilli</taxon>
        <taxon>Bacillales</taxon>
        <taxon>Caryophanaceae</taxon>
        <taxon>Planomicrobium</taxon>
    </lineage>
</organism>
<feature type="transmembrane region" description="Helical" evidence="1">
    <location>
        <begin position="36"/>
        <end position="54"/>
    </location>
</feature>
<accession>A0ABV7KL02</accession>
<reference evidence="3" key="1">
    <citation type="journal article" date="2019" name="Int. J. Syst. Evol. Microbiol.">
        <title>The Global Catalogue of Microorganisms (GCM) 10K type strain sequencing project: providing services to taxonomists for standard genome sequencing and annotation.</title>
        <authorList>
            <consortium name="The Broad Institute Genomics Platform"/>
            <consortium name="The Broad Institute Genome Sequencing Center for Infectious Disease"/>
            <person name="Wu L."/>
            <person name="Ma J."/>
        </authorList>
    </citation>
    <scope>NUCLEOTIDE SEQUENCE [LARGE SCALE GENOMIC DNA]</scope>
    <source>
        <strain evidence="3">CCM 320</strain>
    </source>
</reference>
<dbReference type="EMBL" id="JBHRUJ010000004">
    <property type="protein sequence ID" value="MFC3210143.1"/>
    <property type="molecule type" value="Genomic_DNA"/>
</dbReference>
<evidence type="ECO:0000256" key="1">
    <source>
        <dbReference type="SAM" id="Phobius"/>
    </source>
</evidence>
<evidence type="ECO:0000313" key="3">
    <source>
        <dbReference type="Proteomes" id="UP001595625"/>
    </source>
</evidence>
<dbReference type="RefSeq" id="WP_117313238.1">
    <property type="nucleotide sequence ID" value="NZ_JBHRUJ010000004.1"/>
</dbReference>
<sequence length="266" mass="31307">MYKRREKFSWLFLLFTLAAAAGFVAIQPPATERERWELLFFLFPIGFVLSIMFISRQQYNKVKDIEIPESQKQLLELNEIVVKKDVALLPRLFLFEKSGEFIGEVKPVDLSWWMRTLLSAHSVFLTLLPMTYCFFAHNGERLVTFQKKGWLKQVELTIFDAQQRKIGTYIQEELKALIHIRGEMFNAQGELILPIKASGFSGNFSWNDEKERQWAYFYNGIFPHEYTDLFQDSHNHIVKLTDEIPEEEKACLLAVIGYLFMMRVKN</sequence>
<keyword evidence="1" id="KW-0472">Membrane</keyword>
<evidence type="ECO:0008006" key="4">
    <source>
        <dbReference type="Google" id="ProtNLM"/>
    </source>
</evidence>
<keyword evidence="1" id="KW-1133">Transmembrane helix</keyword>
<proteinExistence type="predicted"/>
<keyword evidence="3" id="KW-1185">Reference proteome</keyword>
<comment type="caution">
    <text evidence="2">The sequence shown here is derived from an EMBL/GenBank/DDBJ whole genome shotgun (WGS) entry which is preliminary data.</text>
</comment>
<evidence type="ECO:0000313" key="2">
    <source>
        <dbReference type="EMBL" id="MFC3210143.1"/>
    </source>
</evidence>
<name>A0ABV7KL02_PLAOK</name>
<gene>
    <name evidence="2" type="ORF">ACFOEJ_03525</name>
</gene>
<protein>
    <recommendedName>
        <fullName evidence="4">DUF3137 domain-containing protein</fullName>
    </recommendedName>
</protein>
<keyword evidence="1" id="KW-0812">Transmembrane</keyword>